<dbReference type="GeneID" id="97242475"/>
<keyword evidence="4 7" id="KW-0472">Membrane</keyword>
<dbReference type="GO" id="GO:0009427">
    <property type="term" value="C:bacterial-type flagellum basal body, distal rod, L ring"/>
    <property type="evidence" value="ECO:0007669"/>
    <property type="project" value="InterPro"/>
</dbReference>
<comment type="function">
    <text evidence="1 7">Assembles around the rod to form the L-ring and probably protects the motor/basal body from shearing forces during rotation.</text>
</comment>
<comment type="similarity">
    <text evidence="2 7">Belongs to the FlgH family.</text>
</comment>
<dbReference type="Pfam" id="PF02107">
    <property type="entry name" value="FlgH"/>
    <property type="match status" value="1"/>
</dbReference>
<dbReference type="GO" id="GO:0003774">
    <property type="term" value="F:cytoskeletal motor activity"/>
    <property type="evidence" value="ECO:0007669"/>
    <property type="project" value="InterPro"/>
</dbReference>
<evidence type="ECO:0000313" key="8">
    <source>
        <dbReference type="EMBL" id="KYO54981.1"/>
    </source>
</evidence>
<evidence type="ECO:0000256" key="5">
    <source>
        <dbReference type="ARBA" id="ARBA00023143"/>
    </source>
</evidence>
<keyword evidence="3" id="KW-0732">Signal</keyword>
<proteinExistence type="inferred from homology"/>
<evidence type="ECO:0000256" key="4">
    <source>
        <dbReference type="ARBA" id="ARBA00023136"/>
    </source>
</evidence>
<dbReference type="AlphaFoldDB" id="A0A162LH87"/>
<protein>
    <recommendedName>
        <fullName evidence="7">Flagellar L-ring protein</fullName>
    </recommendedName>
    <alternativeName>
        <fullName evidence="7">Basal body L-ring protein</fullName>
    </alternativeName>
</protein>
<dbReference type="NCBIfam" id="NF001305">
    <property type="entry name" value="PRK00249.1-5"/>
    <property type="match status" value="1"/>
</dbReference>
<gene>
    <name evidence="7" type="primary">flgH</name>
    <name evidence="8" type="ORF">AUP44_24375</name>
</gene>
<sequence>MTTARTPRTSAPARTGRRFGGAHVAVLGLALALGACNAGERIANIGKAPDLSPINNPTQTEGYKPVSMPMPPVRTDSRAPNSLWKAGARAFFDDQRAKQVGDILTVKVTINDRAQINNRTNRSRTNSEKIGLDGFFGVENQLGKVLAEPIDPGSLVDLGSSTSNVGQGGVQRTEAVAISIAAVVTQILPNGNLVINGRQEMRVNYEVREILVAGVVRPEDIAGDNSIPHDKIAEARIAYGGRGQISDVQQPRYGTQVMDILLPF</sequence>
<evidence type="ECO:0000313" key="9">
    <source>
        <dbReference type="Proteomes" id="UP000075787"/>
    </source>
</evidence>
<dbReference type="PRINTS" id="PR01008">
    <property type="entry name" value="FLGLRINGFLGH"/>
</dbReference>
<dbReference type="PANTHER" id="PTHR34933:SF1">
    <property type="entry name" value="FLAGELLAR L-RING PROTEIN"/>
    <property type="match status" value="1"/>
</dbReference>
<evidence type="ECO:0000256" key="6">
    <source>
        <dbReference type="ARBA" id="ARBA00023237"/>
    </source>
</evidence>
<comment type="subunit">
    <text evidence="7">The basal body constitutes a major portion of the flagellar organelle and consists of four rings (L,P,S, and M) mounted on a central rod.</text>
</comment>
<comment type="subcellular location">
    <subcellularLocation>
        <location evidence="7">Cell outer membrane</location>
    </subcellularLocation>
    <subcellularLocation>
        <location evidence="7">Bacterial flagellum basal body</location>
    </subcellularLocation>
</comment>
<name>A0A162LH87_9PROT</name>
<dbReference type="Proteomes" id="UP000075787">
    <property type="component" value="Unassembled WGS sequence"/>
</dbReference>
<dbReference type="PANTHER" id="PTHR34933">
    <property type="entry name" value="FLAGELLAR L-RING PROTEIN"/>
    <property type="match status" value="1"/>
</dbReference>
<evidence type="ECO:0000256" key="2">
    <source>
        <dbReference type="ARBA" id="ARBA00006929"/>
    </source>
</evidence>
<evidence type="ECO:0000256" key="3">
    <source>
        <dbReference type="ARBA" id="ARBA00022729"/>
    </source>
</evidence>
<comment type="caution">
    <text evidence="8">The sequence shown here is derived from an EMBL/GenBank/DDBJ whole genome shotgun (WGS) entry which is preliminary data.</text>
</comment>
<dbReference type="EMBL" id="LPZR01000074">
    <property type="protein sequence ID" value="KYO54981.1"/>
    <property type="molecule type" value="Genomic_DNA"/>
</dbReference>
<keyword evidence="5 7" id="KW-0975">Bacterial flagellum</keyword>
<evidence type="ECO:0000256" key="7">
    <source>
        <dbReference type="HAMAP-Rule" id="MF_00415"/>
    </source>
</evidence>
<keyword evidence="8" id="KW-0966">Cell projection</keyword>
<organism evidence="8 9">
    <name type="scientific">Tistrella mobilis</name>
    <dbReference type="NCBI Taxonomy" id="171437"/>
    <lineage>
        <taxon>Bacteria</taxon>
        <taxon>Pseudomonadati</taxon>
        <taxon>Pseudomonadota</taxon>
        <taxon>Alphaproteobacteria</taxon>
        <taxon>Geminicoccales</taxon>
        <taxon>Geminicoccaceae</taxon>
        <taxon>Tistrella</taxon>
    </lineage>
</organism>
<keyword evidence="8" id="KW-0282">Flagellum</keyword>
<dbReference type="InterPro" id="IPR000527">
    <property type="entry name" value="Flag_Lring"/>
</dbReference>
<dbReference type="GO" id="GO:0071973">
    <property type="term" value="P:bacterial-type flagellum-dependent cell motility"/>
    <property type="evidence" value="ECO:0007669"/>
    <property type="project" value="InterPro"/>
</dbReference>
<dbReference type="HAMAP" id="MF_00415">
    <property type="entry name" value="FlgH"/>
    <property type="match status" value="1"/>
</dbReference>
<keyword evidence="6 7" id="KW-0998">Cell outer membrane</keyword>
<reference evidence="8 9" key="1">
    <citation type="submission" date="2015-12" db="EMBL/GenBank/DDBJ databases">
        <title>Genome sequence of Tistrella mobilis MCCC 1A02139.</title>
        <authorList>
            <person name="Lu L."/>
            <person name="Lai Q."/>
            <person name="Shao Z."/>
            <person name="Qian P."/>
        </authorList>
    </citation>
    <scope>NUCLEOTIDE SEQUENCE [LARGE SCALE GENOMIC DNA]</scope>
    <source>
        <strain evidence="8 9">MCCC 1A02139</strain>
    </source>
</reference>
<evidence type="ECO:0000256" key="1">
    <source>
        <dbReference type="ARBA" id="ARBA00002591"/>
    </source>
</evidence>
<keyword evidence="8" id="KW-0969">Cilium</keyword>
<accession>A0A162LH87</accession>
<dbReference type="GO" id="GO:0009279">
    <property type="term" value="C:cell outer membrane"/>
    <property type="evidence" value="ECO:0007669"/>
    <property type="project" value="UniProtKB-SubCell"/>
</dbReference>
<dbReference type="RefSeq" id="WP_062762566.1">
    <property type="nucleotide sequence ID" value="NZ_CP121034.1"/>
</dbReference>